<dbReference type="AlphaFoldDB" id="A0A2T5EYS7"/>
<keyword evidence="5" id="KW-0805">Transcription regulation</keyword>
<comment type="pathway">
    <text evidence="5">Amino-acid degradation; L-proline degradation into L-glutamate; L-glutamate from L-proline: step 1/2.</text>
</comment>
<dbReference type="SUPFAM" id="SSF51730">
    <property type="entry name" value="FAD-linked oxidoreductase"/>
    <property type="match status" value="1"/>
</dbReference>
<comment type="pathway">
    <text evidence="1 5">Amino-acid degradation; L-proline degradation into L-glutamate; L-glutamate from L-proline: step 2/2.</text>
</comment>
<dbReference type="InterPro" id="IPR024089">
    <property type="entry name" value="PRODH_PutA_dom_I/II"/>
</dbReference>
<name>A0A2T5EYS7_VIBSP</name>
<dbReference type="GO" id="GO:0010133">
    <property type="term" value="P:L-proline catabolic process to L-glutamate"/>
    <property type="evidence" value="ECO:0007669"/>
    <property type="project" value="UniProtKB-UniRule"/>
</dbReference>
<feature type="domain" description="Proline dehydrogenase" evidence="8">
    <location>
        <begin position="195"/>
        <end position="490"/>
    </location>
</feature>
<comment type="caution">
    <text evidence="10">The sequence shown here is derived from an EMBL/GenBank/DDBJ whole genome shotgun (WGS) entry which is preliminary data.</text>
</comment>
<feature type="domain" description="Proline dehydrogenase PutA" evidence="9">
    <location>
        <begin position="73"/>
        <end position="186"/>
    </location>
</feature>
<dbReference type="InterPro" id="IPR015590">
    <property type="entry name" value="Aldehyde_DH_dom"/>
</dbReference>
<sequence length="1045" mass="114950">MFTATDVLKPEFNEQSLDDLWTLISPLYMVDETQWLEQLLPLATPSESEKQQITDKTTSLIEAIRADKTSIQMIDALLLEYSLDTQEGILLMCLAEALMRIPDSATADALIRDKLSVADWKSHLKNSDSVFVNASTWGLMLTGKVVGLSSNEQSAGQAVNRLVNKLSEPVIRKAMHQAMKVMGHQFVLGRSIAEAQKNGKSMRDKGFTYSYDMLGEAALTTADANKYFKDYLMAIEAVGRDTYVSSKSSPAPSVSIKLSALHPRYEVANEDRVLTELCDTLEQLLRRAVELDVAITIDAEEADRLELSLKLFEKLYRTDLVKGWGKFGLVIQAYSKRALPVLVWLNRLAKKQGDLIPLRLVKGAYWDSEIKWSQQAGFTDYPVYTRKEATDVAYLACARYLLSPSVRGNIFPQFASHNAHTVSAIAVMTEHKDFEFQRLHGMGDSLYNHAMEAYQQSVRIYAPVGSHKDLLPYLVRRLLENGANSSFVHRLVDARCPVAELTQHPVDMLLAFDTLHNTKIPLPPAVFPERKNSYGVNIDIESEAHQFEEQVKGFLNNQWTAGPVINGESLAESMIKADQNVEQVTAPYDRRINVGQVAFANLDHVSAAITGADAAFADWNATSVETKAAALDKLADLMEDNLAELVAICHQEAGKTIHDSVDEVREAVDFCRYYAKQADNLQGFELKGFDGQTRIASRQGRGVFVCISPWNFPLAIFLGQITAALVAGNTVVAKPAEQTSLIAARAVELMNEAGFPAGTIQLLPGRGAEIGSALTSHDAIAGVAFTGSTPTAQRINVSLATRNAKPVPFIAETGGQNAMIVDSTALPEQVVRDVIRSAFASAGQRCSALRVLYIQEDIADRVVALIHGAMDELSVGIPHLHKTDVGPVIDQNAKQKLLAHLENMTNTQKKVAQLSLGTDCEHGDFVPPSAFEIDDISCLKEEQFGPVLHIVRFKASELTQVVDQINQTGFGLTMGIHSRNETTYRWIEKHVRVGNCYINRDQVGAVVGVQPFGGQGLSGTGPKAGGPHYLYRFTDVHFSQSQDKA</sequence>
<dbReference type="UniPathway" id="UPA00261">
    <property type="reaction ID" value="UER00373"/>
</dbReference>
<keyword evidence="5" id="KW-0285">Flavoprotein</keyword>
<dbReference type="InterPro" id="IPR016160">
    <property type="entry name" value="Ald_DH_CS_CYS"/>
</dbReference>
<dbReference type="RefSeq" id="WP_017089356.1">
    <property type="nucleotide sequence ID" value="NZ_PIFK01000009.1"/>
</dbReference>
<dbReference type="NCBIfam" id="NF008869">
    <property type="entry name" value="PRK11904.1"/>
    <property type="match status" value="1"/>
</dbReference>
<evidence type="ECO:0000259" key="8">
    <source>
        <dbReference type="Pfam" id="PF01619"/>
    </source>
</evidence>
<dbReference type="InterPro" id="IPR029041">
    <property type="entry name" value="FAD-linked_oxidoreductase-like"/>
</dbReference>
<evidence type="ECO:0000256" key="2">
    <source>
        <dbReference type="ARBA" id="ARBA00023002"/>
    </source>
</evidence>
<gene>
    <name evidence="10" type="ORF">CWO07_06095</name>
</gene>
<evidence type="ECO:0000259" key="9">
    <source>
        <dbReference type="Pfam" id="PF14850"/>
    </source>
</evidence>
<dbReference type="InterPro" id="IPR016162">
    <property type="entry name" value="Ald_DH_N"/>
</dbReference>
<dbReference type="InterPro" id="IPR050485">
    <property type="entry name" value="Proline_metab_enzyme"/>
</dbReference>
<dbReference type="CDD" id="cd07125">
    <property type="entry name" value="ALDH_PutA-P5CDH"/>
    <property type="match status" value="1"/>
</dbReference>
<dbReference type="Gene3D" id="3.40.605.10">
    <property type="entry name" value="Aldehyde Dehydrogenase, Chain A, domain 1"/>
    <property type="match status" value="1"/>
</dbReference>
<protein>
    <recommendedName>
        <fullName evidence="5">Bifunctional protein PutA</fullName>
    </recommendedName>
    <domain>
        <recommendedName>
            <fullName evidence="5">Proline dehydrogenase</fullName>
            <ecNumber evidence="5">1.5.5.2</ecNumber>
        </recommendedName>
        <alternativeName>
            <fullName evidence="5">Proline oxidase</fullName>
        </alternativeName>
    </domain>
    <domain>
        <recommendedName>
            <fullName evidence="5">Delta-1-pyrroline-5-carboxylate dehydrogenase</fullName>
            <shortName evidence="5">P5C dehydrogenase</shortName>
            <ecNumber evidence="5">1.2.1.88</ecNumber>
        </recommendedName>
        <alternativeName>
            <fullName evidence="5">L-glutamate gamma-semialdehyde dehydrogenase</fullName>
        </alternativeName>
    </domain>
</protein>
<evidence type="ECO:0000256" key="6">
    <source>
        <dbReference type="PIRSR" id="PIRSR000197-1"/>
    </source>
</evidence>
<keyword evidence="5" id="KW-0642">Proline metabolism</keyword>
<dbReference type="InterPro" id="IPR016161">
    <property type="entry name" value="Ald_DH/histidinol_DH"/>
</dbReference>
<dbReference type="EMBL" id="PIFK01000009">
    <property type="protein sequence ID" value="PTP38323.1"/>
    <property type="molecule type" value="Genomic_DNA"/>
</dbReference>
<dbReference type="Pfam" id="PF00171">
    <property type="entry name" value="Aldedh"/>
    <property type="match status" value="1"/>
</dbReference>
<dbReference type="Gene3D" id="3.20.20.220">
    <property type="match status" value="1"/>
</dbReference>
<reference evidence="10 11" key="1">
    <citation type="submission" date="2017-11" db="EMBL/GenBank/DDBJ databases">
        <title>Population delineation of vibrios coincides with oyster pathogenicity.</title>
        <authorList>
            <person name="Bruto M."/>
            <person name="Labreuche Y."/>
            <person name="James A."/>
            <person name="Piel D."/>
            <person name="Chenivesse S."/>
            <person name="Petton B."/>
            <person name="Polz M.F."/>
            <person name="Le Roux F."/>
        </authorList>
    </citation>
    <scope>NUCLEOTIDE SEQUENCE [LARGE SCALE GENOMIC DNA]</scope>
    <source>
        <strain evidence="10 11">FF_144</strain>
    </source>
</reference>
<dbReference type="PIRSF" id="PIRSF000197">
    <property type="entry name" value="Bifunct_PutA"/>
    <property type="match status" value="1"/>
</dbReference>
<evidence type="ECO:0000256" key="3">
    <source>
        <dbReference type="ARBA" id="ARBA00023027"/>
    </source>
</evidence>
<keyword evidence="5" id="KW-0238">DNA-binding</keyword>
<proteinExistence type="inferred from homology"/>
<evidence type="ECO:0000313" key="10">
    <source>
        <dbReference type="EMBL" id="PTP38323.1"/>
    </source>
</evidence>
<evidence type="ECO:0000259" key="7">
    <source>
        <dbReference type="Pfam" id="PF00171"/>
    </source>
</evidence>
<dbReference type="FunFam" id="3.40.309.10:FF:000005">
    <property type="entry name" value="1-pyrroline-5-carboxylate dehydrogenase 1"/>
    <property type="match status" value="1"/>
</dbReference>
<dbReference type="Proteomes" id="UP000244197">
    <property type="component" value="Unassembled WGS sequence"/>
</dbReference>
<feature type="domain" description="Aldehyde dehydrogenase" evidence="7">
    <location>
        <begin position="577"/>
        <end position="1036"/>
    </location>
</feature>
<accession>A0A2T5EYS7</accession>
<dbReference type="EC" id="1.2.1.88" evidence="5"/>
<comment type="function">
    <text evidence="5">Oxidizes proline to glutamate for use as a carbon and nitrogen source.</text>
</comment>
<dbReference type="GO" id="GO:0009898">
    <property type="term" value="C:cytoplasmic side of plasma membrane"/>
    <property type="evidence" value="ECO:0007669"/>
    <property type="project" value="TreeGrafter"/>
</dbReference>
<dbReference type="Gene3D" id="1.20.5.460">
    <property type="entry name" value="Single helix bin"/>
    <property type="match status" value="1"/>
</dbReference>
<dbReference type="EC" id="1.5.5.2" evidence="5"/>
<dbReference type="Pfam" id="PF14850">
    <property type="entry name" value="Pro_dh-DNA_bdg"/>
    <property type="match status" value="1"/>
</dbReference>
<dbReference type="InterPro" id="IPR025703">
    <property type="entry name" value="Bifunct_PutA"/>
</dbReference>
<keyword evidence="3 5" id="KW-0520">NAD</keyword>
<comment type="catalytic activity">
    <reaction evidence="5">
        <text>L-proline + a quinone = (S)-1-pyrroline-5-carboxylate + a quinol + H(+)</text>
        <dbReference type="Rhea" id="RHEA:23784"/>
        <dbReference type="ChEBI" id="CHEBI:15378"/>
        <dbReference type="ChEBI" id="CHEBI:17388"/>
        <dbReference type="ChEBI" id="CHEBI:24646"/>
        <dbReference type="ChEBI" id="CHEBI:60039"/>
        <dbReference type="ChEBI" id="CHEBI:132124"/>
        <dbReference type="EC" id="1.5.5.2"/>
    </reaction>
</comment>
<keyword evidence="5" id="KW-0804">Transcription</keyword>
<dbReference type="InterPro" id="IPR005933">
    <property type="entry name" value="PutA_C"/>
</dbReference>
<evidence type="ECO:0000256" key="4">
    <source>
        <dbReference type="ARBA" id="ARBA00048142"/>
    </source>
</evidence>
<evidence type="ECO:0000313" key="11">
    <source>
        <dbReference type="Proteomes" id="UP000244197"/>
    </source>
</evidence>
<comment type="catalytic activity">
    <reaction evidence="4 5">
        <text>L-glutamate 5-semialdehyde + NAD(+) + H2O = L-glutamate + NADH + 2 H(+)</text>
        <dbReference type="Rhea" id="RHEA:30235"/>
        <dbReference type="ChEBI" id="CHEBI:15377"/>
        <dbReference type="ChEBI" id="CHEBI:15378"/>
        <dbReference type="ChEBI" id="CHEBI:29985"/>
        <dbReference type="ChEBI" id="CHEBI:57540"/>
        <dbReference type="ChEBI" id="CHEBI:57945"/>
        <dbReference type="ChEBI" id="CHEBI:58066"/>
        <dbReference type="EC" id="1.2.1.88"/>
    </reaction>
</comment>
<keyword evidence="2 5" id="KW-0560">Oxidoreductase</keyword>
<dbReference type="Pfam" id="PF01619">
    <property type="entry name" value="Pro_dh"/>
    <property type="match status" value="1"/>
</dbReference>
<comment type="cofactor">
    <cofactor evidence="5">
        <name>FAD</name>
        <dbReference type="ChEBI" id="CHEBI:57692"/>
    </cofactor>
</comment>
<dbReference type="InterPro" id="IPR016163">
    <property type="entry name" value="Ald_DH_C"/>
</dbReference>
<dbReference type="SUPFAM" id="SSF81935">
    <property type="entry name" value="N-terminal domain of bifunctional PutA protein"/>
    <property type="match status" value="1"/>
</dbReference>
<dbReference type="GO" id="GO:0003677">
    <property type="term" value="F:DNA binding"/>
    <property type="evidence" value="ECO:0007669"/>
    <property type="project" value="UniProtKB-KW"/>
</dbReference>
<organism evidence="10 11">
    <name type="scientific">Vibrio splendidus</name>
    <dbReference type="NCBI Taxonomy" id="29497"/>
    <lineage>
        <taxon>Bacteria</taxon>
        <taxon>Pseudomonadati</taxon>
        <taxon>Pseudomonadota</taxon>
        <taxon>Gammaproteobacteria</taxon>
        <taxon>Vibrionales</taxon>
        <taxon>Vibrionaceae</taxon>
        <taxon>Vibrio</taxon>
    </lineage>
</organism>
<dbReference type="GO" id="GO:0004657">
    <property type="term" value="F:proline dehydrogenase activity"/>
    <property type="evidence" value="ECO:0007669"/>
    <property type="project" value="UniProtKB-UniRule"/>
</dbReference>
<comment type="similarity">
    <text evidence="5">In the C-terminal section; belongs to the aldehyde dehydrogenase family.</text>
</comment>
<dbReference type="SUPFAM" id="SSF53720">
    <property type="entry name" value="ALDH-like"/>
    <property type="match status" value="1"/>
</dbReference>
<dbReference type="PROSITE" id="PS00070">
    <property type="entry name" value="ALDEHYDE_DEHYDR_CYS"/>
    <property type="match status" value="1"/>
</dbReference>
<dbReference type="GO" id="GO:0003842">
    <property type="term" value="F:L-glutamate gamma-semialdehyde dehydrogenase activity"/>
    <property type="evidence" value="ECO:0007669"/>
    <property type="project" value="UniProtKB-UniRule"/>
</dbReference>
<keyword evidence="5" id="KW-0678">Repressor</keyword>
<evidence type="ECO:0000256" key="1">
    <source>
        <dbReference type="ARBA" id="ARBA00004786"/>
    </source>
</evidence>
<dbReference type="GO" id="GO:0003700">
    <property type="term" value="F:DNA-binding transcription factor activity"/>
    <property type="evidence" value="ECO:0007669"/>
    <property type="project" value="InterPro"/>
</dbReference>
<dbReference type="Gene3D" id="3.40.309.10">
    <property type="entry name" value="Aldehyde Dehydrogenase, Chain A, domain 2"/>
    <property type="match status" value="1"/>
</dbReference>
<dbReference type="PANTHER" id="PTHR42862">
    <property type="entry name" value="DELTA-1-PYRROLINE-5-CARBOXYLATE DEHYDROGENASE 1, ISOFORM A-RELATED"/>
    <property type="match status" value="1"/>
</dbReference>
<dbReference type="NCBIfam" id="TIGR01238">
    <property type="entry name" value="D1pyr5carbox3"/>
    <property type="match status" value="1"/>
</dbReference>
<feature type="active site" evidence="6">
    <location>
        <position position="846"/>
    </location>
</feature>
<evidence type="ECO:0000256" key="5">
    <source>
        <dbReference type="PIRNR" id="PIRNR000197"/>
    </source>
</evidence>
<comment type="similarity">
    <text evidence="5">In the N-terminal section; belongs to the proline dehydrogenase family.</text>
</comment>
<dbReference type="InterPro" id="IPR024082">
    <property type="entry name" value="PRODH_PutA_dom_II"/>
</dbReference>
<dbReference type="PANTHER" id="PTHR42862:SF1">
    <property type="entry name" value="DELTA-1-PYRROLINE-5-CARBOXYLATE DEHYDROGENASE 2, ISOFORM A-RELATED"/>
    <property type="match status" value="1"/>
</dbReference>
<dbReference type="InterPro" id="IPR002872">
    <property type="entry name" value="Proline_DH_dom"/>
</dbReference>
<feature type="active site" evidence="6">
    <location>
        <position position="812"/>
    </location>
</feature>
<keyword evidence="5" id="KW-0274">FAD</keyword>